<name>A0AA40KIU1_9HYME</name>
<evidence type="ECO:0000313" key="1">
    <source>
        <dbReference type="EMBL" id="KAK1121979.1"/>
    </source>
</evidence>
<keyword evidence="2" id="KW-1185">Reference proteome</keyword>
<gene>
    <name evidence="1" type="ORF">K0M31_009827</name>
</gene>
<accession>A0AA40KIU1</accession>
<dbReference type="AlphaFoldDB" id="A0AA40KIU1"/>
<reference evidence="1" key="1">
    <citation type="submission" date="2021-10" db="EMBL/GenBank/DDBJ databases">
        <title>Melipona bicolor Genome sequencing and assembly.</title>
        <authorList>
            <person name="Araujo N.S."/>
            <person name="Arias M.C."/>
        </authorList>
    </citation>
    <scope>NUCLEOTIDE SEQUENCE</scope>
    <source>
        <strain evidence="1">USP_2M_L1-L4_2017</strain>
        <tissue evidence="1">Whole body</tissue>
    </source>
</reference>
<dbReference type="Proteomes" id="UP001177670">
    <property type="component" value="Unassembled WGS sequence"/>
</dbReference>
<sequence length="200" mass="22627">MNRSASFERPPYGPINVTAFGYERQQTEEMRFSRAAFRRSTFLRTLRRFRRRSSFVTTGNFEEEDNGADVKRMFAEIFGSKGTRCNALKRKRDEEGERGTILGAGVCVFWRQDGHDLYGLRPLSGIQKQGGSILLSYTGNHGDNPYKGCPCSFCRTRVSSSQVAATPTTTRVLRMVLRARYSLAEKLLSPLTSAVYNAIR</sequence>
<evidence type="ECO:0000313" key="2">
    <source>
        <dbReference type="Proteomes" id="UP001177670"/>
    </source>
</evidence>
<dbReference type="EMBL" id="JAHYIQ010000024">
    <property type="protein sequence ID" value="KAK1121979.1"/>
    <property type="molecule type" value="Genomic_DNA"/>
</dbReference>
<proteinExistence type="predicted"/>
<protein>
    <submittedName>
        <fullName evidence="1">Uncharacterized protein</fullName>
    </submittedName>
</protein>
<comment type="caution">
    <text evidence="1">The sequence shown here is derived from an EMBL/GenBank/DDBJ whole genome shotgun (WGS) entry which is preliminary data.</text>
</comment>
<organism evidence="1 2">
    <name type="scientific">Melipona bicolor</name>
    <dbReference type="NCBI Taxonomy" id="60889"/>
    <lineage>
        <taxon>Eukaryota</taxon>
        <taxon>Metazoa</taxon>
        <taxon>Ecdysozoa</taxon>
        <taxon>Arthropoda</taxon>
        <taxon>Hexapoda</taxon>
        <taxon>Insecta</taxon>
        <taxon>Pterygota</taxon>
        <taxon>Neoptera</taxon>
        <taxon>Endopterygota</taxon>
        <taxon>Hymenoptera</taxon>
        <taxon>Apocrita</taxon>
        <taxon>Aculeata</taxon>
        <taxon>Apoidea</taxon>
        <taxon>Anthophila</taxon>
        <taxon>Apidae</taxon>
        <taxon>Melipona</taxon>
    </lineage>
</organism>